<evidence type="ECO:0000313" key="4">
    <source>
        <dbReference type="Xenbase" id="XB-GENE-6488851"/>
    </source>
</evidence>
<reference evidence="3" key="1">
    <citation type="submission" date="2025-08" db="UniProtKB">
        <authorList>
            <consortium name="RefSeq"/>
        </authorList>
    </citation>
    <scope>IDENTIFICATION</scope>
    <source>
        <strain evidence="3">J_2021</strain>
        <tissue evidence="3">Erythrocytes</tissue>
    </source>
</reference>
<feature type="region of interest" description="Disordered" evidence="1">
    <location>
        <begin position="1"/>
        <end position="91"/>
    </location>
</feature>
<dbReference type="InterPro" id="IPR032675">
    <property type="entry name" value="LRR_dom_sf"/>
</dbReference>
<dbReference type="OrthoDB" id="120976at2759"/>
<evidence type="ECO:0000313" key="3">
    <source>
        <dbReference type="RefSeq" id="XP_018116886.1"/>
    </source>
</evidence>
<dbReference type="AGR" id="Xenbase:XB-GENE-6488851"/>
<dbReference type="KEGG" id="xla:108715870"/>
<keyword evidence="2" id="KW-1185">Reference proteome</keyword>
<dbReference type="PANTHER" id="PTHR24114">
    <property type="entry name" value="LEUCINE RICH REPEAT FAMILY PROTEIN"/>
    <property type="match status" value="1"/>
</dbReference>
<proteinExistence type="predicted"/>
<gene>
    <name evidence="3 4" type="primary">lrrc74b.L</name>
</gene>
<dbReference type="Proteomes" id="UP000186698">
    <property type="component" value="Chromosome 1L"/>
</dbReference>
<sequence>MLLGKRFTKDIGSMLPSVEEAKDAEEEENMQPCLGGIPSRPPSRPLARLSRGGVENKIVPRSAKLRPEHDSDEHQNAAESYELEASEEKAPDKDIENHIDEAEEKEENWDIELEVEDIKEQYDPTGKAKYLSACQFYGVIPVSYFLRHLQDPELVMRHHGLGPQATKALAVTLVTNTKIITLDLSDNSLGGEGATAIAEMLKENCYISEIHLADNKLGIKGAKALLLMLVENTTLQKLNLSGNEFSDEAAQYISEAFMSNQKVESMDLSHNMFGDGSGETLGTAIAENTGMLELNLSWNNFRGKGAAAISRGIGANIFLKVIDLSYNGFGNDGAAALGEALKVNNVLEDLNISNNRISIQGATNFAICLKANKTLRILKMSRNPMQSEGCFGILKAIQANSETAVESLDFSDILVNKEFDDLYNTLKTALPNLSVKHGGNPDMFKKQVPKLDPMKKVIQYIKEHNLQMDALANVLEEEKSSPMTYEEFQKHLTDAGIVLPQDDLKQLIDFLDNDKSNMIDFSSPVWKSEWMMSRRGTLQINER</sequence>
<dbReference type="InterPro" id="IPR052394">
    <property type="entry name" value="LRR-containing"/>
</dbReference>
<name>A0A8J0V8M3_XENLA</name>
<evidence type="ECO:0000313" key="2">
    <source>
        <dbReference type="Proteomes" id="UP000186698"/>
    </source>
</evidence>
<dbReference type="SUPFAM" id="SSF52047">
    <property type="entry name" value="RNI-like"/>
    <property type="match status" value="1"/>
</dbReference>
<dbReference type="SUPFAM" id="SSF47473">
    <property type="entry name" value="EF-hand"/>
    <property type="match status" value="1"/>
</dbReference>
<protein>
    <submittedName>
        <fullName evidence="3">Leucine-rich repeat-containing protein 74B isoform X1</fullName>
    </submittedName>
</protein>
<evidence type="ECO:0000256" key="1">
    <source>
        <dbReference type="SAM" id="MobiDB-lite"/>
    </source>
</evidence>
<organism evidence="2 3">
    <name type="scientific">Xenopus laevis</name>
    <name type="common">African clawed frog</name>
    <dbReference type="NCBI Taxonomy" id="8355"/>
    <lineage>
        <taxon>Eukaryota</taxon>
        <taxon>Metazoa</taxon>
        <taxon>Chordata</taxon>
        <taxon>Craniata</taxon>
        <taxon>Vertebrata</taxon>
        <taxon>Euteleostomi</taxon>
        <taxon>Amphibia</taxon>
        <taxon>Batrachia</taxon>
        <taxon>Anura</taxon>
        <taxon>Pipoidea</taxon>
        <taxon>Pipidae</taxon>
        <taxon>Xenopodinae</taxon>
        <taxon>Xenopus</taxon>
        <taxon>Xenopus</taxon>
    </lineage>
</organism>
<dbReference type="GeneID" id="108715870"/>
<dbReference type="Pfam" id="PF13516">
    <property type="entry name" value="LRR_6"/>
    <property type="match status" value="7"/>
</dbReference>
<dbReference type="CTD" id="108715870"/>
<dbReference type="PANTHER" id="PTHR24114:SF37">
    <property type="entry name" value="LEUCINE-RICH REPEAT-CONTAINING PROTEIN 74B"/>
    <property type="match status" value="1"/>
</dbReference>
<dbReference type="InterPro" id="IPR001611">
    <property type="entry name" value="Leu-rich_rpt"/>
</dbReference>
<dbReference type="SMART" id="SM00368">
    <property type="entry name" value="LRR_RI"/>
    <property type="match status" value="8"/>
</dbReference>
<dbReference type="InterPro" id="IPR011992">
    <property type="entry name" value="EF-hand-dom_pair"/>
</dbReference>
<dbReference type="AlphaFoldDB" id="A0A8J0V8M3"/>
<dbReference type="Xenbase" id="XB-GENE-6488851">
    <property type="gene designation" value="lrrc74b.L"/>
</dbReference>
<feature type="compositionally biased region" description="Basic and acidic residues" evidence="1">
    <location>
        <begin position="65"/>
        <end position="76"/>
    </location>
</feature>
<dbReference type="Gene3D" id="3.80.10.10">
    <property type="entry name" value="Ribonuclease Inhibitor"/>
    <property type="match status" value="1"/>
</dbReference>
<dbReference type="RefSeq" id="XP_018116886.1">
    <property type="nucleotide sequence ID" value="XM_018261397.2"/>
</dbReference>
<accession>A0A8J0V8M3</accession>